<sequence>MPELVGVDAVQRADVAGPGLQRGAALEHAVVVFGVVPGGPRGEQPGEAFDAHRADGRGGRFDAGGQPVVQWPVQAAGGVPGAFGEAGQGVQHGLLDGAVDALDLAFAVRGKGRQPVGVDAQGGQCRPHRRGGELQAAIDAHARRDGAERAAPGLVHHGHAQRGEHGTGVRGDGDRPADQGASAVVDDGGQPGLDGRAARRQHQDRQLLVVGLPGVVARQLRALQVHLRPAVSVLAGLPDGALGRAQLTGEGLLEGAQGDRGGTGPAVAQEPRHRDPRGQLAAAGHRLVRAVQRGDVAAEVGIRLAVGGAEAIGRRARRLGVGAVGRAQPPPHRPLADAQPVGGQPHMGGRQHARLAQLAQPQQRGPALLAINPWRHGEPPDFSDSDRTHWASSRSWNGSSVGTGR</sequence>
<dbReference type="Proteomes" id="UP000077701">
    <property type="component" value="Unassembled WGS sequence"/>
</dbReference>
<gene>
    <name evidence="2" type="ORF">PS9374_02679</name>
</gene>
<feature type="region of interest" description="Disordered" evidence="1">
    <location>
        <begin position="253"/>
        <end position="274"/>
    </location>
</feature>
<feature type="region of interest" description="Disordered" evidence="1">
    <location>
        <begin position="324"/>
        <end position="405"/>
    </location>
</feature>
<organism evidence="2 3">
    <name type="scientific">Planomonospora sphaerica</name>
    <dbReference type="NCBI Taxonomy" id="161355"/>
    <lineage>
        <taxon>Bacteria</taxon>
        <taxon>Bacillati</taxon>
        <taxon>Actinomycetota</taxon>
        <taxon>Actinomycetes</taxon>
        <taxon>Streptosporangiales</taxon>
        <taxon>Streptosporangiaceae</taxon>
        <taxon>Planomonospora</taxon>
    </lineage>
</organism>
<accession>A0A171CPK6</accession>
<proteinExistence type="predicted"/>
<evidence type="ECO:0000313" key="3">
    <source>
        <dbReference type="Proteomes" id="UP000077701"/>
    </source>
</evidence>
<feature type="compositionally biased region" description="Polar residues" evidence="1">
    <location>
        <begin position="390"/>
        <end position="405"/>
    </location>
</feature>
<dbReference type="AlphaFoldDB" id="A0A171CPK6"/>
<name>A0A171CPK6_9ACTN</name>
<reference evidence="3" key="2">
    <citation type="submission" date="2016-04" db="EMBL/GenBank/DDBJ databases">
        <title>Planomonospora sphaerica JCM9374 whole genome shotgun sequence.</title>
        <authorList>
            <person name="Suzuki T."/>
            <person name="Dohra H."/>
            <person name="Kodani S."/>
        </authorList>
    </citation>
    <scope>NUCLEOTIDE SEQUENCE [LARGE SCALE GENOMIC DNA]</scope>
    <source>
        <strain evidence="3">JCM 9374</strain>
    </source>
</reference>
<dbReference type="RefSeq" id="WP_231647327.1">
    <property type="nucleotide sequence ID" value="NZ_BDCX01000006.1"/>
</dbReference>
<dbReference type="STRING" id="161355.PS9374_02679"/>
<keyword evidence="3" id="KW-1185">Reference proteome</keyword>
<feature type="compositionally biased region" description="Basic and acidic residues" evidence="1">
    <location>
        <begin position="375"/>
        <end position="389"/>
    </location>
</feature>
<dbReference type="EMBL" id="BDCX01000006">
    <property type="protein sequence ID" value="GAT67026.1"/>
    <property type="molecule type" value="Genomic_DNA"/>
</dbReference>
<feature type="compositionally biased region" description="Basic and acidic residues" evidence="1">
    <location>
        <begin position="161"/>
        <end position="177"/>
    </location>
</feature>
<protein>
    <submittedName>
        <fullName evidence="2">Uncharacterized protein</fullName>
    </submittedName>
</protein>
<feature type="region of interest" description="Disordered" evidence="1">
    <location>
        <begin position="153"/>
        <end position="196"/>
    </location>
</feature>
<evidence type="ECO:0000256" key="1">
    <source>
        <dbReference type="SAM" id="MobiDB-lite"/>
    </source>
</evidence>
<reference evidence="2 3" key="1">
    <citation type="journal article" date="2016" name="Genome Announc.">
        <title>Draft Genome Sequence of Planomonospora sphaerica JCM9374, a Rare Actinomycete.</title>
        <authorList>
            <person name="Dohra H."/>
            <person name="Suzuki T."/>
            <person name="Inoue Y."/>
            <person name="Kodani S."/>
        </authorList>
    </citation>
    <scope>NUCLEOTIDE SEQUENCE [LARGE SCALE GENOMIC DNA]</scope>
    <source>
        <strain evidence="2 3">JCM 9374</strain>
    </source>
</reference>
<feature type="compositionally biased region" description="Low complexity" evidence="1">
    <location>
        <begin position="354"/>
        <end position="370"/>
    </location>
</feature>
<evidence type="ECO:0000313" key="2">
    <source>
        <dbReference type="EMBL" id="GAT67026.1"/>
    </source>
</evidence>
<comment type="caution">
    <text evidence="2">The sequence shown here is derived from an EMBL/GenBank/DDBJ whole genome shotgun (WGS) entry which is preliminary data.</text>
</comment>